<evidence type="ECO:0000256" key="3">
    <source>
        <dbReference type="ARBA" id="ARBA00011738"/>
    </source>
</evidence>
<keyword evidence="7" id="KW-0460">Magnesium</keyword>
<evidence type="ECO:0000256" key="11">
    <source>
        <dbReference type="ARBA" id="ARBA00066468"/>
    </source>
</evidence>
<evidence type="ECO:0000256" key="9">
    <source>
        <dbReference type="ARBA" id="ARBA00051875"/>
    </source>
</evidence>
<dbReference type="GO" id="GO:0009117">
    <property type="term" value="P:nucleotide metabolic process"/>
    <property type="evidence" value="ECO:0007669"/>
    <property type="project" value="UniProtKB-KW"/>
</dbReference>
<dbReference type="PANTHER" id="PTHR11067">
    <property type="entry name" value="INOSINE TRIPHOSPHATE PYROPHOSPHATASE/HAM1 PROTEIN"/>
    <property type="match status" value="1"/>
</dbReference>
<dbReference type="GO" id="GO:0035870">
    <property type="term" value="F:dITP diphosphatase activity"/>
    <property type="evidence" value="ECO:0007669"/>
    <property type="project" value="RHEA"/>
</dbReference>
<evidence type="ECO:0000256" key="1">
    <source>
        <dbReference type="ARBA" id="ARBA00001946"/>
    </source>
</evidence>
<evidence type="ECO:0000256" key="5">
    <source>
        <dbReference type="ARBA" id="ARBA00022741"/>
    </source>
</evidence>
<comment type="catalytic activity">
    <reaction evidence="9">
        <text>dITP + H2O = dIMP + diphosphate + H(+)</text>
        <dbReference type="Rhea" id="RHEA:28342"/>
        <dbReference type="ChEBI" id="CHEBI:15377"/>
        <dbReference type="ChEBI" id="CHEBI:15378"/>
        <dbReference type="ChEBI" id="CHEBI:33019"/>
        <dbReference type="ChEBI" id="CHEBI:61194"/>
        <dbReference type="ChEBI" id="CHEBI:61382"/>
        <dbReference type="EC" id="3.6.1.66"/>
    </reaction>
</comment>
<dbReference type="GO" id="GO:0017111">
    <property type="term" value="F:ribonucleoside triphosphate phosphatase activity"/>
    <property type="evidence" value="ECO:0007669"/>
    <property type="project" value="InterPro"/>
</dbReference>
<gene>
    <name evidence="17" type="ORF">EZS27_010641</name>
</gene>
<dbReference type="SUPFAM" id="SSF52972">
    <property type="entry name" value="ITPase-like"/>
    <property type="match status" value="1"/>
</dbReference>
<keyword evidence="4" id="KW-0479">Metal-binding</keyword>
<evidence type="ECO:0000313" key="17">
    <source>
        <dbReference type="EMBL" id="KAA6341571.1"/>
    </source>
</evidence>
<organism evidence="17">
    <name type="scientific">termite gut metagenome</name>
    <dbReference type="NCBI Taxonomy" id="433724"/>
    <lineage>
        <taxon>unclassified sequences</taxon>
        <taxon>metagenomes</taxon>
        <taxon>organismal metagenomes</taxon>
    </lineage>
</organism>
<evidence type="ECO:0000256" key="16">
    <source>
        <dbReference type="ARBA" id="ARBA00083635"/>
    </source>
</evidence>
<dbReference type="InterPro" id="IPR002637">
    <property type="entry name" value="RdgB/HAM1"/>
</dbReference>
<dbReference type="Gene3D" id="3.90.950.10">
    <property type="match status" value="1"/>
</dbReference>
<proteinExistence type="inferred from homology"/>
<evidence type="ECO:0000256" key="15">
    <source>
        <dbReference type="ARBA" id="ARBA00083186"/>
    </source>
</evidence>
<dbReference type="AlphaFoldDB" id="A0A5J4S8D8"/>
<dbReference type="FunFam" id="3.90.950.10:FF:000001">
    <property type="entry name" value="dITP/XTP pyrophosphatase"/>
    <property type="match status" value="1"/>
</dbReference>
<dbReference type="GO" id="GO:0005829">
    <property type="term" value="C:cytosol"/>
    <property type="evidence" value="ECO:0007669"/>
    <property type="project" value="TreeGrafter"/>
</dbReference>
<dbReference type="Pfam" id="PF01725">
    <property type="entry name" value="Ham1p_like"/>
    <property type="match status" value="1"/>
</dbReference>
<keyword evidence="8" id="KW-0546">Nucleotide metabolism</keyword>
<evidence type="ECO:0000256" key="12">
    <source>
        <dbReference type="ARBA" id="ARBA00071289"/>
    </source>
</evidence>
<evidence type="ECO:0000256" key="6">
    <source>
        <dbReference type="ARBA" id="ARBA00022801"/>
    </source>
</evidence>
<dbReference type="CDD" id="cd00515">
    <property type="entry name" value="HAM1"/>
    <property type="match status" value="1"/>
</dbReference>
<reference evidence="17" key="1">
    <citation type="submission" date="2019-03" db="EMBL/GenBank/DDBJ databases">
        <title>Single cell metagenomics reveals metabolic interactions within the superorganism composed of flagellate Streblomastix strix and complex community of Bacteroidetes bacteria on its surface.</title>
        <authorList>
            <person name="Treitli S.C."/>
            <person name="Kolisko M."/>
            <person name="Husnik F."/>
            <person name="Keeling P."/>
            <person name="Hampl V."/>
        </authorList>
    </citation>
    <scope>NUCLEOTIDE SEQUENCE</scope>
    <source>
        <strain evidence="17">STM</strain>
    </source>
</reference>
<dbReference type="GO" id="GO:0009146">
    <property type="term" value="P:purine nucleoside triphosphate catabolic process"/>
    <property type="evidence" value="ECO:0007669"/>
    <property type="project" value="UniProtKB-ARBA"/>
</dbReference>
<sequence>MQQQLVFATNNPHKLEEVSFILGDKIKLLSLNDINCHVDIPETAATIEGNALLKARYIHENYRLNCFADDTGLEVEALNNEPGVRSARYAGEEKNAQANLLKVLQKLEGMENRKAQFRTVIALLLNGEEYLFEGSVCGEIIKEKRGGSGFGYDPVFMPEGYIKTFAELGNEVKNTISHRAIAVNKLCEFLGLCLMFVQEK</sequence>
<evidence type="ECO:0000256" key="14">
    <source>
        <dbReference type="ARBA" id="ARBA00078805"/>
    </source>
</evidence>
<dbReference type="InterPro" id="IPR020922">
    <property type="entry name" value="dITP/XTP_pyrophosphatase"/>
</dbReference>
<dbReference type="NCBIfam" id="NF011398">
    <property type="entry name" value="PRK14823.1"/>
    <property type="match status" value="1"/>
</dbReference>
<name>A0A5J4S8D8_9ZZZZ</name>
<comment type="caution">
    <text evidence="17">The sequence shown here is derived from an EMBL/GenBank/DDBJ whole genome shotgun (WGS) entry which is preliminary data.</text>
</comment>
<accession>A0A5J4S8D8</accession>
<evidence type="ECO:0000256" key="4">
    <source>
        <dbReference type="ARBA" id="ARBA00022723"/>
    </source>
</evidence>
<dbReference type="EC" id="3.6.1.66" evidence="11"/>
<comment type="subunit">
    <text evidence="3">Homodimer.</text>
</comment>
<dbReference type="GO" id="GO:0036220">
    <property type="term" value="F:ITP diphosphatase activity"/>
    <property type="evidence" value="ECO:0007669"/>
    <property type="project" value="UniProtKB-EC"/>
</dbReference>
<dbReference type="GO" id="GO:0036222">
    <property type="term" value="F:XTP diphosphatase activity"/>
    <property type="evidence" value="ECO:0007669"/>
    <property type="project" value="UniProtKB-ARBA"/>
</dbReference>
<comment type="similarity">
    <text evidence="2">Belongs to the HAM1 NTPase family.</text>
</comment>
<protein>
    <recommendedName>
        <fullName evidence="12">dITP/XTP pyrophosphatase</fullName>
        <ecNumber evidence="11">3.6.1.66</ecNumber>
    </recommendedName>
    <alternativeName>
        <fullName evidence="13">Non-canonical purine NTP pyrophosphatase</fullName>
    </alternativeName>
    <alternativeName>
        <fullName evidence="14">Non-standard purine NTP pyrophosphatase</fullName>
    </alternativeName>
    <alternativeName>
        <fullName evidence="16">Nucleoside-triphosphate diphosphatase</fullName>
    </alternativeName>
    <alternativeName>
        <fullName evidence="15">Nucleoside-triphosphate pyrophosphatase</fullName>
    </alternativeName>
</protein>
<keyword evidence="5" id="KW-0547">Nucleotide-binding</keyword>
<dbReference type="EMBL" id="SNRY01000379">
    <property type="protein sequence ID" value="KAA6341571.1"/>
    <property type="molecule type" value="Genomic_DNA"/>
</dbReference>
<keyword evidence="6 17" id="KW-0378">Hydrolase</keyword>
<evidence type="ECO:0000256" key="10">
    <source>
        <dbReference type="ARBA" id="ARBA00052017"/>
    </source>
</evidence>
<comment type="catalytic activity">
    <reaction evidence="10">
        <text>XTP + H2O = XMP + diphosphate + H(+)</text>
        <dbReference type="Rhea" id="RHEA:28610"/>
        <dbReference type="ChEBI" id="CHEBI:15377"/>
        <dbReference type="ChEBI" id="CHEBI:15378"/>
        <dbReference type="ChEBI" id="CHEBI:33019"/>
        <dbReference type="ChEBI" id="CHEBI:57464"/>
        <dbReference type="ChEBI" id="CHEBI:61314"/>
        <dbReference type="EC" id="3.6.1.66"/>
    </reaction>
</comment>
<evidence type="ECO:0000256" key="8">
    <source>
        <dbReference type="ARBA" id="ARBA00023080"/>
    </source>
</evidence>
<evidence type="ECO:0000256" key="2">
    <source>
        <dbReference type="ARBA" id="ARBA00008023"/>
    </source>
</evidence>
<comment type="cofactor">
    <cofactor evidence="1">
        <name>Mg(2+)</name>
        <dbReference type="ChEBI" id="CHEBI:18420"/>
    </cofactor>
</comment>
<evidence type="ECO:0000256" key="13">
    <source>
        <dbReference type="ARBA" id="ARBA00075987"/>
    </source>
</evidence>
<dbReference type="InterPro" id="IPR029001">
    <property type="entry name" value="ITPase-like_fam"/>
</dbReference>
<dbReference type="HAMAP" id="MF_01405">
    <property type="entry name" value="Non_canon_purine_NTPase"/>
    <property type="match status" value="1"/>
</dbReference>
<dbReference type="GO" id="GO:0046872">
    <property type="term" value="F:metal ion binding"/>
    <property type="evidence" value="ECO:0007669"/>
    <property type="project" value="UniProtKB-KW"/>
</dbReference>
<dbReference type="NCBIfam" id="TIGR00042">
    <property type="entry name" value="RdgB/HAM1 family non-canonical purine NTP pyrophosphatase"/>
    <property type="match status" value="1"/>
</dbReference>
<dbReference type="GO" id="GO:0000166">
    <property type="term" value="F:nucleotide binding"/>
    <property type="evidence" value="ECO:0007669"/>
    <property type="project" value="UniProtKB-KW"/>
</dbReference>
<evidence type="ECO:0000256" key="7">
    <source>
        <dbReference type="ARBA" id="ARBA00022842"/>
    </source>
</evidence>
<dbReference type="PANTHER" id="PTHR11067:SF9">
    <property type="entry name" value="INOSINE TRIPHOSPHATE PYROPHOSPHATASE"/>
    <property type="match status" value="1"/>
</dbReference>